<sequence>MRLPHTKIYKHGREKEREKGREQVVQREEKKVGKGRMRKQNRRTWLQYRNGVGGSVLIEQFLRLLHRSSFTPSSSPLKSDRATPSPLNSFSTQSLFAQASHISTRSLFAQAHSMPLCSSFTGHSLLFKPQASPVTVYCSSFTGPVS</sequence>
<protein>
    <submittedName>
        <fullName evidence="2">Uncharacterized protein</fullName>
    </submittedName>
</protein>
<dbReference type="AlphaFoldDB" id="A0ABC8R0R7"/>
<name>A0ABC8R0R7_9AQUA</name>
<feature type="compositionally biased region" description="Basic and acidic residues" evidence="1">
    <location>
        <begin position="11"/>
        <end position="32"/>
    </location>
</feature>
<accession>A0ABC8R0R7</accession>
<organism evidence="2 3">
    <name type="scientific">Ilex paraguariensis</name>
    <name type="common">yerba mate</name>
    <dbReference type="NCBI Taxonomy" id="185542"/>
    <lineage>
        <taxon>Eukaryota</taxon>
        <taxon>Viridiplantae</taxon>
        <taxon>Streptophyta</taxon>
        <taxon>Embryophyta</taxon>
        <taxon>Tracheophyta</taxon>
        <taxon>Spermatophyta</taxon>
        <taxon>Magnoliopsida</taxon>
        <taxon>eudicotyledons</taxon>
        <taxon>Gunneridae</taxon>
        <taxon>Pentapetalae</taxon>
        <taxon>asterids</taxon>
        <taxon>campanulids</taxon>
        <taxon>Aquifoliales</taxon>
        <taxon>Aquifoliaceae</taxon>
        <taxon>Ilex</taxon>
    </lineage>
</organism>
<feature type="compositionally biased region" description="Basic residues" evidence="1">
    <location>
        <begin position="1"/>
        <end position="10"/>
    </location>
</feature>
<feature type="region of interest" description="Disordered" evidence="1">
    <location>
        <begin position="1"/>
        <end position="39"/>
    </location>
</feature>
<reference evidence="2 3" key="1">
    <citation type="submission" date="2024-02" db="EMBL/GenBank/DDBJ databases">
        <authorList>
            <person name="Vignale AGUSTIN F."/>
            <person name="Sosa J E."/>
            <person name="Modenutti C."/>
        </authorList>
    </citation>
    <scope>NUCLEOTIDE SEQUENCE [LARGE SCALE GENOMIC DNA]</scope>
</reference>
<comment type="caution">
    <text evidence="2">The sequence shown here is derived from an EMBL/GenBank/DDBJ whole genome shotgun (WGS) entry which is preliminary data.</text>
</comment>
<proteinExistence type="predicted"/>
<evidence type="ECO:0000256" key="1">
    <source>
        <dbReference type="SAM" id="MobiDB-lite"/>
    </source>
</evidence>
<keyword evidence="3" id="KW-1185">Reference proteome</keyword>
<dbReference type="EMBL" id="CAUOFW020000858">
    <property type="protein sequence ID" value="CAK9138041.1"/>
    <property type="molecule type" value="Genomic_DNA"/>
</dbReference>
<evidence type="ECO:0000313" key="2">
    <source>
        <dbReference type="EMBL" id="CAK9138041.1"/>
    </source>
</evidence>
<dbReference type="Proteomes" id="UP001642360">
    <property type="component" value="Unassembled WGS sequence"/>
</dbReference>
<gene>
    <name evidence="2" type="ORF">ILEXP_LOCUS5124</name>
</gene>
<evidence type="ECO:0000313" key="3">
    <source>
        <dbReference type="Proteomes" id="UP001642360"/>
    </source>
</evidence>